<sequence length="120" mass="13469">MLNGVMDQICLRRTREMQDKAHDEAGRHIVQLRRLSSVSAFDLWMEVARCAHGHNAVMGANVLCMLSRMRQIVYHPEPRTSRRYASGEPEAAVGGEERMHWIGKSVKIATAAIGTGDRPE</sequence>
<evidence type="ECO:0000313" key="1">
    <source>
        <dbReference type="EMBL" id="EJD44636.1"/>
    </source>
</evidence>
<reference evidence="2" key="1">
    <citation type="journal article" date="2012" name="Science">
        <title>The Paleozoic origin of enzymatic lignin decomposition reconstructed from 31 fungal genomes.</title>
        <authorList>
            <person name="Floudas D."/>
            <person name="Binder M."/>
            <person name="Riley R."/>
            <person name="Barry K."/>
            <person name="Blanchette R.A."/>
            <person name="Henrissat B."/>
            <person name="Martinez A.T."/>
            <person name="Otillar R."/>
            <person name="Spatafora J.W."/>
            <person name="Yadav J.S."/>
            <person name="Aerts A."/>
            <person name="Benoit I."/>
            <person name="Boyd A."/>
            <person name="Carlson A."/>
            <person name="Copeland A."/>
            <person name="Coutinho P.M."/>
            <person name="de Vries R.P."/>
            <person name="Ferreira P."/>
            <person name="Findley K."/>
            <person name="Foster B."/>
            <person name="Gaskell J."/>
            <person name="Glotzer D."/>
            <person name="Gorecki P."/>
            <person name="Heitman J."/>
            <person name="Hesse C."/>
            <person name="Hori C."/>
            <person name="Igarashi K."/>
            <person name="Jurgens J.A."/>
            <person name="Kallen N."/>
            <person name="Kersten P."/>
            <person name="Kohler A."/>
            <person name="Kuees U."/>
            <person name="Kumar T.K.A."/>
            <person name="Kuo A."/>
            <person name="LaButti K."/>
            <person name="Larrondo L.F."/>
            <person name="Lindquist E."/>
            <person name="Ling A."/>
            <person name="Lombard V."/>
            <person name="Lucas S."/>
            <person name="Lundell T."/>
            <person name="Martin R."/>
            <person name="McLaughlin D.J."/>
            <person name="Morgenstern I."/>
            <person name="Morin E."/>
            <person name="Murat C."/>
            <person name="Nagy L.G."/>
            <person name="Nolan M."/>
            <person name="Ohm R.A."/>
            <person name="Patyshakuliyeva A."/>
            <person name="Rokas A."/>
            <person name="Ruiz-Duenas F.J."/>
            <person name="Sabat G."/>
            <person name="Salamov A."/>
            <person name="Samejima M."/>
            <person name="Schmutz J."/>
            <person name="Slot J.C."/>
            <person name="St John F."/>
            <person name="Stenlid J."/>
            <person name="Sun H."/>
            <person name="Sun S."/>
            <person name="Syed K."/>
            <person name="Tsang A."/>
            <person name="Wiebenga A."/>
            <person name="Young D."/>
            <person name="Pisabarro A."/>
            <person name="Eastwood D.C."/>
            <person name="Martin F."/>
            <person name="Cullen D."/>
            <person name="Grigoriev I.V."/>
            <person name="Hibbett D.S."/>
        </authorList>
    </citation>
    <scope>NUCLEOTIDE SEQUENCE [LARGE SCALE GENOMIC DNA]</scope>
    <source>
        <strain evidence="2">TFB10046</strain>
    </source>
</reference>
<keyword evidence="2" id="KW-1185">Reference proteome</keyword>
<protein>
    <submittedName>
        <fullName evidence="1">Uncharacterized protein</fullName>
    </submittedName>
</protein>
<organism evidence="1 2">
    <name type="scientific">Auricularia subglabra (strain TFB-10046 / SS5)</name>
    <name type="common">White-rot fungus</name>
    <name type="synonym">Auricularia delicata (strain TFB10046)</name>
    <dbReference type="NCBI Taxonomy" id="717982"/>
    <lineage>
        <taxon>Eukaryota</taxon>
        <taxon>Fungi</taxon>
        <taxon>Dikarya</taxon>
        <taxon>Basidiomycota</taxon>
        <taxon>Agaricomycotina</taxon>
        <taxon>Agaricomycetes</taxon>
        <taxon>Auriculariales</taxon>
        <taxon>Auriculariaceae</taxon>
        <taxon>Auricularia</taxon>
    </lineage>
</organism>
<dbReference type="InParanoid" id="J0D3F9"/>
<dbReference type="KEGG" id="adl:AURDEDRAFT_166423"/>
<dbReference type="Proteomes" id="UP000006514">
    <property type="component" value="Unassembled WGS sequence"/>
</dbReference>
<proteinExistence type="predicted"/>
<accession>J0D3F9</accession>
<dbReference type="OrthoDB" id="448448at2759"/>
<evidence type="ECO:0000313" key="2">
    <source>
        <dbReference type="Proteomes" id="UP000006514"/>
    </source>
</evidence>
<gene>
    <name evidence="1" type="ORF">AURDEDRAFT_166423</name>
</gene>
<dbReference type="AlphaFoldDB" id="J0D3F9"/>
<dbReference type="EMBL" id="JH687770">
    <property type="protein sequence ID" value="EJD44636.1"/>
    <property type="molecule type" value="Genomic_DNA"/>
</dbReference>
<name>J0D3F9_AURST</name>